<evidence type="ECO:0000313" key="1">
    <source>
        <dbReference type="EMBL" id="MBE1723211.1"/>
    </source>
</evidence>
<name>A0ABR9MP89_9PROT</name>
<proteinExistence type="predicted"/>
<dbReference type="Proteomes" id="UP000599085">
    <property type="component" value="Unassembled WGS sequence"/>
</dbReference>
<sequence length="108" mass="12498">MSLISEQIAHQNRPTDNGLLERVERDRHPSSFAVLALISRVADILERNDYTSERMEDEHYVAFTALDTLRGKMSQSLYEDEMGITDMNKRQDEIGAYYDRRLAEAMGK</sequence>
<dbReference type="EMBL" id="JADAQV010000001">
    <property type="protein sequence ID" value="MBE1723211.1"/>
    <property type="molecule type" value="Genomic_DNA"/>
</dbReference>
<organism evidence="1 2">
    <name type="scientific">Bombella apis</name>
    <dbReference type="NCBI Taxonomy" id="1785988"/>
    <lineage>
        <taxon>Bacteria</taxon>
        <taxon>Pseudomonadati</taxon>
        <taxon>Pseudomonadota</taxon>
        <taxon>Alphaproteobacteria</taxon>
        <taxon>Acetobacterales</taxon>
        <taxon>Acetobacteraceae</taxon>
        <taxon>Bombella</taxon>
    </lineage>
</organism>
<protein>
    <submittedName>
        <fullName evidence="1">Uncharacterized protein</fullName>
    </submittedName>
</protein>
<reference evidence="1 2" key="1">
    <citation type="submission" date="2020-09" db="EMBL/GenBank/DDBJ databases">
        <title>Bombella mellium and Bombella favum sp. nov., two novel species isolated from honey of Apis mellifera.</title>
        <authorList>
            <person name="Hilgarth M."/>
            <person name="Redwitz J."/>
            <person name="Ehrmann M.A."/>
            <person name="Vogel R.F."/>
            <person name="Jakob F."/>
        </authorList>
    </citation>
    <scope>NUCLEOTIDE SEQUENCE [LARGE SCALE GENOMIC DNA]</scope>
    <source>
        <strain evidence="1 2">MRM1</strain>
    </source>
</reference>
<keyword evidence="2" id="KW-1185">Reference proteome</keyword>
<evidence type="ECO:0000313" key="2">
    <source>
        <dbReference type="Proteomes" id="UP000599085"/>
    </source>
</evidence>
<gene>
    <name evidence="1" type="ORF">IGM82_02100</name>
</gene>
<comment type="caution">
    <text evidence="1">The sequence shown here is derived from an EMBL/GenBank/DDBJ whole genome shotgun (WGS) entry which is preliminary data.</text>
</comment>
<dbReference type="RefSeq" id="WP_192848148.1">
    <property type="nucleotide sequence ID" value="NZ_JADAQV010000001.1"/>
</dbReference>
<accession>A0ABR9MP89</accession>